<gene>
    <name evidence="3" type="ORF">ACAT0790_LOCUS20377</name>
</gene>
<evidence type="ECO:0000256" key="1">
    <source>
        <dbReference type="SAM" id="MobiDB-lite"/>
    </source>
</evidence>
<dbReference type="GO" id="GO:0051213">
    <property type="term" value="F:dioxygenase activity"/>
    <property type="evidence" value="ECO:0007669"/>
    <property type="project" value="InterPro"/>
</dbReference>
<dbReference type="InterPro" id="IPR032854">
    <property type="entry name" value="ALKBH3"/>
</dbReference>
<proteinExistence type="predicted"/>
<dbReference type="InterPro" id="IPR037151">
    <property type="entry name" value="AlkB-like_sf"/>
</dbReference>
<dbReference type="Gene3D" id="2.60.120.590">
    <property type="entry name" value="Alpha-ketoglutarate-dependent dioxygenase AlkB-like"/>
    <property type="match status" value="1"/>
</dbReference>
<dbReference type="Pfam" id="PF13532">
    <property type="entry name" value="2OG-FeII_Oxy_2"/>
    <property type="match status" value="1"/>
</dbReference>
<feature type="compositionally biased region" description="Basic and acidic residues" evidence="1">
    <location>
        <begin position="8"/>
        <end position="23"/>
    </location>
</feature>
<dbReference type="EMBL" id="HBGE01033706">
    <property type="protein sequence ID" value="CAD9127333.1"/>
    <property type="molecule type" value="Transcribed_RNA"/>
</dbReference>
<dbReference type="GO" id="GO:0006307">
    <property type="term" value="P:DNA alkylation repair"/>
    <property type="evidence" value="ECO:0007669"/>
    <property type="project" value="InterPro"/>
</dbReference>
<evidence type="ECO:0000259" key="2">
    <source>
        <dbReference type="PROSITE" id="PS51471"/>
    </source>
</evidence>
<dbReference type="PROSITE" id="PS51471">
    <property type="entry name" value="FE2OG_OXY"/>
    <property type="match status" value="1"/>
</dbReference>
<feature type="region of interest" description="Disordered" evidence="1">
    <location>
        <begin position="316"/>
        <end position="336"/>
    </location>
</feature>
<dbReference type="AlphaFoldDB" id="A0A7S1QC09"/>
<feature type="domain" description="Fe2OG dioxygenase" evidence="2">
    <location>
        <begin position="131"/>
        <end position="227"/>
    </location>
</feature>
<feature type="region of interest" description="Disordered" evidence="1">
    <location>
        <begin position="1"/>
        <end position="25"/>
    </location>
</feature>
<evidence type="ECO:0000313" key="3">
    <source>
        <dbReference type="EMBL" id="CAD9127333.1"/>
    </source>
</evidence>
<sequence length="336" mass="37259">MPKTGRFTKKDKDKEEAPKERVLPKRQQKLDLPNALCVLVENYFTIVECEHYYKALSELDWRKQQIAVGKRDGDAEAIVAEPRLTLFMSDPGICYEYSGRENIGQGWHPTILEIKEKAERSMQELGQPPVVFNSVQLNRYNGPRHTLGMHADDEPDLLAGAPIVSVSFGCTREFRIQRRNSTSERTIELPDGSLLLMGDTMQAYYLHGVPPGGQTGLRFNLTFRVCVPRGARTASGAVLLQEGRGGRSTHSPLPEPSKEVADFLQEHDFDQRATGALLGAPLDSQRYVLSRGSLRDARNPSSALLSRLRDARVQAASGAAPREELLGIPGAPGSRR</sequence>
<dbReference type="InterPro" id="IPR005123">
    <property type="entry name" value="Oxoglu/Fe-dep_dioxygenase_dom"/>
</dbReference>
<dbReference type="PANTHER" id="PTHR31212">
    <property type="entry name" value="ALPHA-KETOGLUTARATE-DEPENDENT DIOXYGENASE ALKB HOMOLOG 3"/>
    <property type="match status" value="1"/>
</dbReference>
<accession>A0A7S1QC09</accession>
<dbReference type="PANTHER" id="PTHR31212:SF4">
    <property type="entry name" value="ALPHA-KETOGLUTARATE-DEPENDENT DIOXYGENASE ALKB HOMOLOG 3"/>
    <property type="match status" value="1"/>
</dbReference>
<name>A0A7S1QC09_ALECA</name>
<dbReference type="SUPFAM" id="SSF51197">
    <property type="entry name" value="Clavaminate synthase-like"/>
    <property type="match status" value="1"/>
</dbReference>
<dbReference type="InterPro" id="IPR027450">
    <property type="entry name" value="AlkB-like"/>
</dbReference>
<protein>
    <recommendedName>
        <fullName evidence="2">Fe2OG dioxygenase domain-containing protein</fullName>
    </recommendedName>
</protein>
<organism evidence="3">
    <name type="scientific">Alexandrium catenella</name>
    <name type="common">Red tide dinoflagellate</name>
    <name type="synonym">Gonyaulax catenella</name>
    <dbReference type="NCBI Taxonomy" id="2925"/>
    <lineage>
        <taxon>Eukaryota</taxon>
        <taxon>Sar</taxon>
        <taxon>Alveolata</taxon>
        <taxon>Dinophyceae</taxon>
        <taxon>Gonyaulacales</taxon>
        <taxon>Pyrocystaceae</taxon>
        <taxon>Alexandrium</taxon>
    </lineage>
</organism>
<reference evidence="3" key="1">
    <citation type="submission" date="2021-01" db="EMBL/GenBank/DDBJ databases">
        <authorList>
            <person name="Corre E."/>
            <person name="Pelletier E."/>
            <person name="Niang G."/>
            <person name="Scheremetjew M."/>
            <person name="Finn R."/>
            <person name="Kale V."/>
            <person name="Holt S."/>
            <person name="Cochrane G."/>
            <person name="Meng A."/>
            <person name="Brown T."/>
            <person name="Cohen L."/>
        </authorList>
    </citation>
    <scope>NUCLEOTIDE SEQUENCE</scope>
    <source>
        <strain evidence="3">OF101</strain>
    </source>
</reference>